<keyword evidence="2" id="KW-1185">Reference proteome</keyword>
<evidence type="ECO:0000313" key="1">
    <source>
        <dbReference type="EMBL" id="GAA3210651.1"/>
    </source>
</evidence>
<protein>
    <recommendedName>
        <fullName evidence="3">Peptidase M1 membrane alanine aminopeptidase domain-containing protein</fullName>
    </recommendedName>
</protein>
<dbReference type="Proteomes" id="UP001501237">
    <property type="component" value="Unassembled WGS sequence"/>
</dbReference>
<reference evidence="2" key="1">
    <citation type="journal article" date="2019" name="Int. J. Syst. Evol. Microbiol.">
        <title>The Global Catalogue of Microorganisms (GCM) 10K type strain sequencing project: providing services to taxonomists for standard genome sequencing and annotation.</title>
        <authorList>
            <consortium name="The Broad Institute Genomics Platform"/>
            <consortium name="The Broad Institute Genome Sequencing Center for Infectious Disease"/>
            <person name="Wu L."/>
            <person name="Ma J."/>
        </authorList>
    </citation>
    <scope>NUCLEOTIDE SEQUENCE [LARGE SCALE GENOMIC DNA]</scope>
    <source>
        <strain evidence="2">JCM 9377</strain>
    </source>
</reference>
<gene>
    <name evidence="1" type="ORF">GCM10010468_28750</name>
</gene>
<organism evidence="1 2">
    <name type="scientific">Actinocorallia longicatena</name>
    <dbReference type="NCBI Taxonomy" id="111803"/>
    <lineage>
        <taxon>Bacteria</taxon>
        <taxon>Bacillati</taxon>
        <taxon>Actinomycetota</taxon>
        <taxon>Actinomycetes</taxon>
        <taxon>Streptosporangiales</taxon>
        <taxon>Thermomonosporaceae</taxon>
        <taxon>Actinocorallia</taxon>
    </lineage>
</organism>
<evidence type="ECO:0000313" key="2">
    <source>
        <dbReference type="Proteomes" id="UP001501237"/>
    </source>
</evidence>
<comment type="caution">
    <text evidence="1">The sequence shown here is derived from an EMBL/GenBank/DDBJ whole genome shotgun (WGS) entry which is preliminary data.</text>
</comment>
<sequence>MRAVHSSCGDVTAERFAALAQKVPGQDLTAFFRTWISSPGKPEIP</sequence>
<evidence type="ECO:0008006" key="3">
    <source>
        <dbReference type="Google" id="ProtNLM"/>
    </source>
</evidence>
<proteinExistence type="predicted"/>
<accession>A0ABP6Q822</accession>
<dbReference type="EMBL" id="BAAAUV010000006">
    <property type="protein sequence ID" value="GAA3210651.1"/>
    <property type="molecule type" value="Genomic_DNA"/>
</dbReference>
<name>A0ABP6Q822_9ACTN</name>